<feature type="transmembrane region" description="Helical" evidence="6">
    <location>
        <begin position="217"/>
        <end position="238"/>
    </location>
</feature>
<comment type="similarity">
    <text evidence="6">Belongs to the TVP38/TMEM64 family.</text>
</comment>
<dbReference type="Pfam" id="PF09335">
    <property type="entry name" value="VTT_dom"/>
    <property type="match status" value="1"/>
</dbReference>
<feature type="transmembrane region" description="Helical" evidence="6">
    <location>
        <begin position="176"/>
        <end position="197"/>
    </location>
</feature>
<evidence type="ECO:0000256" key="2">
    <source>
        <dbReference type="ARBA" id="ARBA00022475"/>
    </source>
</evidence>
<evidence type="ECO:0000256" key="3">
    <source>
        <dbReference type="ARBA" id="ARBA00022692"/>
    </source>
</evidence>
<reference evidence="8 9" key="1">
    <citation type="journal article" date="2019" name="Int. J. Syst. Evol. Microbiol.">
        <title>The Global Catalogue of Microorganisms (GCM) 10K type strain sequencing project: providing services to taxonomists for standard genome sequencing and annotation.</title>
        <authorList>
            <consortium name="The Broad Institute Genomics Platform"/>
            <consortium name="The Broad Institute Genome Sequencing Center for Infectious Disease"/>
            <person name="Wu L."/>
            <person name="Ma J."/>
        </authorList>
    </citation>
    <scope>NUCLEOTIDE SEQUENCE [LARGE SCALE GENOMIC DNA]</scope>
    <source>
        <strain evidence="8 9">JCM 9933</strain>
    </source>
</reference>
<evidence type="ECO:0000256" key="6">
    <source>
        <dbReference type="RuleBase" id="RU366058"/>
    </source>
</evidence>
<evidence type="ECO:0000313" key="9">
    <source>
        <dbReference type="Proteomes" id="UP001501588"/>
    </source>
</evidence>
<gene>
    <name evidence="8" type="ORF">GCM10009416_06800</name>
</gene>
<keyword evidence="4 6" id="KW-1133">Transmembrane helix</keyword>
<keyword evidence="9" id="KW-1185">Reference proteome</keyword>
<organism evidence="8 9">
    <name type="scientific">Craurococcus roseus</name>
    <dbReference type="NCBI Taxonomy" id="77585"/>
    <lineage>
        <taxon>Bacteria</taxon>
        <taxon>Pseudomonadati</taxon>
        <taxon>Pseudomonadota</taxon>
        <taxon>Alphaproteobacteria</taxon>
        <taxon>Acetobacterales</taxon>
        <taxon>Acetobacteraceae</taxon>
        <taxon>Craurococcus</taxon>
    </lineage>
</organism>
<dbReference type="PANTHER" id="PTHR12677:SF59">
    <property type="entry name" value="GOLGI APPARATUS MEMBRANE PROTEIN TVP38-RELATED"/>
    <property type="match status" value="1"/>
</dbReference>
<comment type="caution">
    <text evidence="8">The sequence shown here is derived from an EMBL/GenBank/DDBJ whole genome shotgun (WGS) entry which is preliminary data.</text>
</comment>
<keyword evidence="5 6" id="KW-0472">Membrane</keyword>
<comment type="subcellular location">
    <subcellularLocation>
        <location evidence="1 6">Cell membrane</location>
        <topology evidence="1 6">Multi-pass membrane protein</topology>
    </subcellularLocation>
</comment>
<feature type="transmembrane region" description="Helical" evidence="6">
    <location>
        <begin position="96"/>
        <end position="120"/>
    </location>
</feature>
<evidence type="ECO:0000259" key="7">
    <source>
        <dbReference type="Pfam" id="PF09335"/>
    </source>
</evidence>
<protein>
    <recommendedName>
        <fullName evidence="6">TVP38/TMEM64 family membrane protein</fullName>
    </recommendedName>
</protein>
<evidence type="ECO:0000256" key="5">
    <source>
        <dbReference type="ARBA" id="ARBA00023136"/>
    </source>
</evidence>
<dbReference type="PANTHER" id="PTHR12677">
    <property type="entry name" value="GOLGI APPARATUS MEMBRANE PROTEIN TVP38-RELATED"/>
    <property type="match status" value="1"/>
</dbReference>
<dbReference type="InterPro" id="IPR015414">
    <property type="entry name" value="TMEM64"/>
</dbReference>
<keyword evidence="2 6" id="KW-1003">Cell membrane</keyword>
<dbReference type="RefSeq" id="WP_343893749.1">
    <property type="nucleotide sequence ID" value="NZ_BAAAFZ010000008.1"/>
</dbReference>
<feature type="domain" description="VTT" evidence="7">
    <location>
        <begin position="85"/>
        <end position="199"/>
    </location>
</feature>
<dbReference type="EMBL" id="BAAAFZ010000008">
    <property type="protein sequence ID" value="GAA0570861.1"/>
    <property type="molecule type" value="Genomic_DNA"/>
</dbReference>
<proteinExistence type="inferred from homology"/>
<dbReference type="Proteomes" id="UP001501588">
    <property type="component" value="Unassembled WGS sequence"/>
</dbReference>
<evidence type="ECO:0000256" key="4">
    <source>
        <dbReference type="ARBA" id="ARBA00022989"/>
    </source>
</evidence>
<sequence length="245" mass="24899">MNDPSPTPSGAGQAGPVWPKLWPVAALAAAFGLAWVSGLFDVVSIDSLAGHRDTLAGLVAERPFLTALAYAAAYVGAVSLSIPAGPVLTMAGGFLFGRWLGTALAVPAATAGACVLFLAVRSAFAPAVARRAGPFTEKLRPGLERDGFWYLLSLRLLPVVPYPVGSIAPALVGMPFAAFAGATALGILPGTVVFAGLGAGLGEVFDRGGTPDASALLAPPVLLPLLGLAALSLAAMWFRRRRSNA</sequence>
<evidence type="ECO:0000313" key="8">
    <source>
        <dbReference type="EMBL" id="GAA0570861.1"/>
    </source>
</evidence>
<feature type="transmembrane region" description="Helical" evidence="6">
    <location>
        <begin position="64"/>
        <end position="84"/>
    </location>
</feature>
<accession>A0ABN1EP20</accession>
<name>A0ABN1EP20_9PROT</name>
<keyword evidence="3 6" id="KW-0812">Transmembrane</keyword>
<dbReference type="InterPro" id="IPR032816">
    <property type="entry name" value="VTT_dom"/>
</dbReference>
<evidence type="ECO:0000256" key="1">
    <source>
        <dbReference type="ARBA" id="ARBA00004651"/>
    </source>
</evidence>
<feature type="transmembrane region" description="Helical" evidence="6">
    <location>
        <begin position="20"/>
        <end position="43"/>
    </location>
</feature>